<dbReference type="PROSITE" id="PS51118">
    <property type="entry name" value="HTH_HXLR"/>
    <property type="match status" value="1"/>
</dbReference>
<gene>
    <name evidence="5" type="ORF">EYE40_03370</name>
</gene>
<evidence type="ECO:0000259" key="4">
    <source>
        <dbReference type="PROSITE" id="PS51118"/>
    </source>
</evidence>
<evidence type="ECO:0000313" key="6">
    <source>
        <dbReference type="Proteomes" id="UP000294194"/>
    </source>
</evidence>
<evidence type="ECO:0000256" key="3">
    <source>
        <dbReference type="ARBA" id="ARBA00023163"/>
    </source>
</evidence>
<keyword evidence="2" id="KW-0238">DNA-binding</keyword>
<dbReference type="InterPro" id="IPR036388">
    <property type="entry name" value="WH-like_DNA-bd_sf"/>
</dbReference>
<comment type="caution">
    <text evidence="5">The sequence shown here is derived from an EMBL/GenBank/DDBJ whole genome shotgun (WGS) entry which is preliminary data.</text>
</comment>
<dbReference type="SUPFAM" id="SSF46785">
    <property type="entry name" value="Winged helix' DNA-binding domain"/>
    <property type="match status" value="1"/>
</dbReference>
<name>A0A4Q9GY11_9MICO</name>
<dbReference type="Proteomes" id="UP000294194">
    <property type="component" value="Unassembled WGS sequence"/>
</dbReference>
<evidence type="ECO:0000256" key="2">
    <source>
        <dbReference type="ARBA" id="ARBA00023125"/>
    </source>
</evidence>
<sequence>MTRTDFQTSVFEHIDEDACRLFQSSVELIGRRWSSGIMLALSRRATRFSAILAVVPGLSDRMLSQRLKELEHAGLIEREVLATTPVQVHYTLTERGADLMDSMQPIVAWGVRWES</sequence>
<keyword evidence="1" id="KW-0805">Transcription regulation</keyword>
<dbReference type="PANTHER" id="PTHR33204">
    <property type="entry name" value="TRANSCRIPTIONAL REGULATOR, MARR FAMILY"/>
    <property type="match status" value="1"/>
</dbReference>
<organism evidence="5 6">
    <name type="scientific">Glaciihabitans arcticus</name>
    <dbReference type="NCBI Taxonomy" id="2668039"/>
    <lineage>
        <taxon>Bacteria</taxon>
        <taxon>Bacillati</taxon>
        <taxon>Actinomycetota</taxon>
        <taxon>Actinomycetes</taxon>
        <taxon>Micrococcales</taxon>
        <taxon>Microbacteriaceae</taxon>
        <taxon>Glaciihabitans</taxon>
    </lineage>
</organism>
<feature type="domain" description="HTH hxlR-type" evidence="4">
    <location>
        <begin position="19"/>
        <end position="115"/>
    </location>
</feature>
<dbReference type="AlphaFoldDB" id="A0A4Q9GY11"/>
<dbReference type="InterPro" id="IPR036390">
    <property type="entry name" value="WH_DNA-bd_sf"/>
</dbReference>
<reference evidence="6" key="1">
    <citation type="submission" date="2019-02" db="EMBL/GenBank/DDBJ databases">
        <title>Glaciihabitans arcticus sp. nov., a psychrotolerant bacterium isolated from polar soil.</title>
        <authorList>
            <person name="Dahal R.H."/>
        </authorList>
    </citation>
    <scope>NUCLEOTIDE SEQUENCE [LARGE SCALE GENOMIC DNA]</scope>
    <source>
        <strain evidence="6">RP-3-7</strain>
    </source>
</reference>
<accession>A0A4Q9GY11</accession>
<dbReference type="GO" id="GO:0003677">
    <property type="term" value="F:DNA binding"/>
    <property type="evidence" value="ECO:0007669"/>
    <property type="project" value="UniProtKB-KW"/>
</dbReference>
<proteinExistence type="predicted"/>
<dbReference type="RefSeq" id="WP_130982746.1">
    <property type="nucleotide sequence ID" value="NZ_SISG01000001.1"/>
</dbReference>
<protein>
    <submittedName>
        <fullName evidence="5">Transcriptional regulator</fullName>
    </submittedName>
</protein>
<dbReference type="Pfam" id="PF01638">
    <property type="entry name" value="HxlR"/>
    <property type="match status" value="1"/>
</dbReference>
<dbReference type="Gene3D" id="1.10.10.10">
    <property type="entry name" value="Winged helix-like DNA-binding domain superfamily/Winged helix DNA-binding domain"/>
    <property type="match status" value="1"/>
</dbReference>
<keyword evidence="6" id="KW-1185">Reference proteome</keyword>
<evidence type="ECO:0000256" key="1">
    <source>
        <dbReference type="ARBA" id="ARBA00023015"/>
    </source>
</evidence>
<dbReference type="EMBL" id="SISG01000001">
    <property type="protein sequence ID" value="TBN58508.1"/>
    <property type="molecule type" value="Genomic_DNA"/>
</dbReference>
<evidence type="ECO:0000313" key="5">
    <source>
        <dbReference type="EMBL" id="TBN58508.1"/>
    </source>
</evidence>
<dbReference type="PANTHER" id="PTHR33204:SF37">
    <property type="entry name" value="HTH-TYPE TRANSCRIPTIONAL REGULATOR YODB"/>
    <property type="match status" value="1"/>
</dbReference>
<dbReference type="InterPro" id="IPR002577">
    <property type="entry name" value="HTH_HxlR"/>
</dbReference>
<keyword evidence="3" id="KW-0804">Transcription</keyword>